<reference evidence="2" key="1">
    <citation type="submission" date="2022-11" db="UniProtKB">
        <authorList>
            <consortium name="WormBaseParasite"/>
        </authorList>
    </citation>
    <scope>IDENTIFICATION</scope>
</reference>
<name>A0AC34FEM9_9BILA</name>
<accession>A0AC34FEM9</accession>
<evidence type="ECO:0000313" key="1">
    <source>
        <dbReference type="Proteomes" id="UP000887579"/>
    </source>
</evidence>
<organism evidence="1 2">
    <name type="scientific">Panagrolaimus sp. ES5</name>
    <dbReference type="NCBI Taxonomy" id="591445"/>
    <lineage>
        <taxon>Eukaryota</taxon>
        <taxon>Metazoa</taxon>
        <taxon>Ecdysozoa</taxon>
        <taxon>Nematoda</taxon>
        <taxon>Chromadorea</taxon>
        <taxon>Rhabditida</taxon>
        <taxon>Tylenchina</taxon>
        <taxon>Panagrolaimomorpha</taxon>
        <taxon>Panagrolaimoidea</taxon>
        <taxon>Panagrolaimidae</taxon>
        <taxon>Panagrolaimus</taxon>
    </lineage>
</organism>
<sequence>MPTSDMTDIPLNLSYDFDAGSNPIKSAPSSSAASFRQNQSDDDSINNLAIDNDHWTTSSYDDARSQQNSVDKVRELEEEHARLSDSILTLSSHFARIQFRLQQITLAPPEKRDELLKELHDYAATPCIDLTEIKQEAREVREKQLNGCLDDEIDDKRKRVLSLIRELKNQTEDLEKFAYENGGGDLPTSQLKQRQKMVFDKLQEKIQLNIELENLTEFELQKSVDNGIKQILEPIKEKEQLVDQLQTQIIDLENFVSFLQKESATANFDNISNAAATTPNSPTPYSTTRALQSINRNPPKRQTSMFGLIGAKKFEKNVLKNTPRGNHYGDQRAHLEIIVNDVIEILKKYSIVTLDMDEINTIPQDDEQRNQELFEWSEEEVVSAFRKEFCPALRALLEHGMKTEVSQESSLMGLGVFGCFPDRTAKAKAQTATQSHSGGFQLSHVWDVVLYFYEDRKLKELSDGSVGKLTQTFKLDNVSGKQITSKELLMYTIENIMTTHKRLKRTPDAMWKAFVSAAINERKLPGWIRIIFRADFIVSKCYHPWSYVSHTGCEDIRPLLEKLHDYHIDLPVDLAIRPFEHIKDAF</sequence>
<evidence type="ECO:0000313" key="2">
    <source>
        <dbReference type="WBParaSite" id="ES5_v2.g15725.t1"/>
    </source>
</evidence>
<dbReference type="WBParaSite" id="ES5_v2.g15725.t1">
    <property type="protein sequence ID" value="ES5_v2.g15725.t1"/>
    <property type="gene ID" value="ES5_v2.g15725"/>
</dbReference>
<dbReference type="Proteomes" id="UP000887579">
    <property type="component" value="Unplaced"/>
</dbReference>
<proteinExistence type="predicted"/>
<protein>
    <submittedName>
        <fullName evidence="2">RUN domain-containing protein</fullName>
    </submittedName>
</protein>